<dbReference type="RefSeq" id="WP_230097298.1">
    <property type="nucleotide sequence ID" value="NZ_CAKKNS010000007.1"/>
</dbReference>
<evidence type="ECO:0000313" key="1">
    <source>
        <dbReference type="EMBL" id="CAH0417272.1"/>
    </source>
</evidence>
<evidence type="ECO:0000313" key="2">
    <source>
        <dbReference type="Proteomes" id="UP000789707"/>
    </source>
</evidence>
<name>A0ABM8Z797_9LACO</name>
<proteinExistence type="predicted"/>
<accession>A0ABM8Z797</accession>
<dbReference type="EMBL" id="CAKKNS010000007">
    <property type="protein sequence ID" value="CAH0417272.1"/>
    <property type="molecule type" value="Genomic_DNA"/>
</dbReference>
<comment type="caution">
    <text evidence="1">The sequence shown here is derived from an EMBL/GenBank/DDBJ whole genome shotgun (WGS) entry which is preliminary data.</text>
</comment>
<evidence type="ECO:0008006" key="3">
    <source>
        <dbReference type="Google" id="ProtNLM"/>
    </source>
</evidence>
<organism evidence="1 2">
    <name type="scientific">Periweissella fabaria</name>
    <dbReference type="NCBI Taxonomy" id="546157"/>
    <lineage>
        <taxon>Bacteria</taxon>
        <taxon>Bacillati</taxon>
        <taxon>Bacillota</taxon>
        <taxon>Bacilli</taxon>
        <taxon>Lactobacillales</taxon>
        <taxon>Lactobacillaceae</taxon>
        <taxon>Periweissella</taxon>
    </lineage>
</organism>
<sequence>MQIPFNFISNTVEPQATSMFNFFKPKPKHTKIIRARQMTANELIIRLEAALDSRLNITIQCNVSFYTENVYQLSGYLTMSENGQLLLHSDNLKVTTIVWPKSIRHITFND</sequence>
<keyword evidence="2" id="KW-1185">Reference proteome</keyword>
<reference evidence="1 2" key="1">
    <citation type="submission" date="2021-11" db="EMBL/GenBank/DDBJ databases">
        <authorList>
            <person name="Depoorter E."/>
        </authorList>
    </citation>
    <scope>NUCLEOTIDE SEQUENCE [LARGE SCALE GENOMIC DNA]</scope>
    <source>
        <strain evidence="1 2">LMG 24289</strain>
    </source>
</reference>
<dbReference type="Proteomes" id="UP000789707">
    <property type="component" value="Unassembled WGS sequence"/>
</dbReference>
<protein>
    <recommendedName>
        <fullName evidence="3">YolD-like protein</fullName>
    </recommendedName>
</protein>
<gene>
    <name evidence="1" type="ORF">WFA24289_01604</name>
</gene>